<gene>
    <name evidence="2" type="ORF">TTHERM_00790600</name>
</gene>
<feature type="transmembrane region" description="Helical" evidence="1">
    <location>
        <begin position="33"/>
        <end position="51"/>
    </location>
</feature>
<evidence type="ECO:0000313" key="3">
    <source>
        <dbReference type="Proteomes" id="UP000009168"/>
    </source>
</evidence>
<dbReference type="Pfam" id="PF06127">
    <property type="entry name" value="Mpo1-like"/>
    <property type="match status" value="1"/>
</dbReference>
<feature type="transmembrane region" description="Helical" evidence="1">
    <location>
        <begin position="57"/>
        <end position="75"/>
    </location>
</feature>
<dbReference type="EMBL" id="GG662316">
    <property type="protein sequence ID" value="EAS05913.2"/>
    <property type="molecule type" value="Genomic_DNA"/>
</dbReference>
<evidence type="ECO:0000256" key="1">
    <source>
        <dbReference type="SAM" id="Phobius"/>
    </source>
</evidence>
<dbReference type="PANTHER" id="PTHR34205">
    <property type="entry name" value="TRANSMEMBRANE PROTEIN"/>
    <property type="match status" value="1"/>
</dbReference>
<reference evidence="3" key="1">
    <citation type="journal article" date="2006" name="PLoS Biol.">
        <title>Macronuclear genome sequence of the ciliate Tetrahymena thermophila, a model eukaryote.</title>
        <authorList>
            <person name="Eisen J.A."/>
            <person name="Coyne R.S."/>
            <person name="Wu M."/>
            <person name="Wu D."/>
            <person name="Thiagarajan M."/>
            <person name="Wortman J.R."/>
            <person name="Badger J.H."/>
            <person name="Ren Q."/>
            <person name="Amedeo P."/>
            <person name="Jones K.M."/>
            <person name="Tallon L.J."/>
            <person name="Delcher A.L."/>
            <person name="Salzberg S.L."/>
            <person name="Silva J.C."/>
            <person name="Haas B.J."/>
            <person name="Majoros W.H."/>
            <person name="Farzad M."/>
            <person name="Carlton J.M."/>
            <person name="Smith R.K. Jr."/>
            <person name="Garg J."/>
            <person name="Pearlman R.E."/>
            <person name="Karrer K.M."/>
            <person name="Sun L."/>
            <person name="Manning G."/>
            <person name="Elde N.C."/>
            <person name="Turkewitz A.P."/>
            <person name="Asai D.J."/>
            <person name="Wilkes D.E."/>
            <person name="Wang Y."/>
            <person name="Cai H."/>
            <person name="Collins K."/>
            <person name="Stewart B.A."/>
            <person name="Lee S.R."/>
            <person name="Wilamowska K."/>
            <person name="Weinberg Z."/>
            <person name="Ruzzo W.L."/>
            <person name="Wloga D."/>
            <person name="Gaertig J."/>
            <person name="Frankel J."/>
            <person name="Tsao C.-C."/>
            <person name="Gorovsky M.A."/>
            <person name="Keeling P.J."/>
            <person name="Waller R.F."/>
            <person name="Patron N.J."/>
            <person name="Cherry J.M."/>
            <person name="Stover N.A."/>
            <person name="Krieger C.J."/>
            <person name="del Toro C."/>
            <person name="Ryder H.F."/>
            <person name="Williamson S.C."/>
            <person name="Barbeau R.A."/>
            <person name="Hamilton E.P."/>
            <person name="Orias E."/>
        </authorList>
    </citation>
    <scope>NUCLEOTIDE SEQUENCE [LARGE SCALE GENOMIC DNA]</scope>
    <source>
        <strain evidence="3">SB210</strain>
    </source>
</reference>
<dbReference type="KEGG" id="tet:TTHERM_00790600"/>
<dbReference type="PANTHER" id="PTHR34205:SF2">
    <property type="entry name" value="DUF962 DOMAIN-CONTAINING PROTEIN"/>
    <property type="match status" value="1"/>
</dbReference>
<dbReference type="InterPro" id="IPR009305">
    <property type="entry name" value="Mpo1-like"/>
</dbReference>
<accession>Q24DS7</accession>
<dbReference type="RefSeq" id="XP_001026158.2">
    <property type="nucleotide sequence ID" value="XM_001026158.2"/>
</dbReference>
<sequence>MKKEAKQEKIYTNFQDFYPFYLSQHSNIINRRLHYIGTTISMMLFVISILLTQYQYLPLVIVSGYAFAWVGHFFFEKNKPATFKYPVMSFMGDFKMWYQITTKQIKW</sequence>
<dbReference type="HOGENOM" id="CLU_2163465_0_0_1"/>
<evidence type="ECO:0000313" key="2">
    <source>
        <dbReference type="EMBL" id="EAS05913.2"/>
    </source>
</evidence>
<dbReference type="Proteomes" id="UP000009168">
    <property type="component" value="Unassembled WGS sequence"/>
</dbReference>
<keyword evidence="3" id="KW-1185">Reference proteome</keyword>
<proteinExistence type="predicted"/>
<name>Q24DS7_TETTS</name>
<dbReference type="AlphaFoldDB" id="Q24DS7"/>
<organism evidence="2 3">
    <name type="scientific">Tetrahymena thermophila (strain SB210)</name>
    <dbReference type="NCBI Taxonomy" id="312017"/>
    <lineage>
        <taxon>Eukaryota</taxon>
        <taxon>Sar</taxon>
        <taxon>Alveolata</taxon>
        <taxon>Ciliophora</taxon>
        <taxon>Intramacronucleata</taxon>
        <taxon>Oligohymenophorea</taxon>
        <taxon>Hymenostomatida</taxon>
        <taxon>Tetrahymenina</taxon>
        <taxon>Tetrahymenidae</taxon>
        <taxon>Tetrahymena</taxon>
    </lineage>
</organism>
<dbReference type="InParanoid" id="Q24DS7"/>
<dbReference type="OrthoDB" id="5511466at2759"/>
<keyword evidence="1 2" id="KW-0812">Transmembrane</keyword>
<keyword evidence="1" id="KW-0472">Membrane</keyword>
<keyword evidence="1" id="KW-1133">Transmembrane helix</keyword>
<dbReference type="GeneID" id="7830371"/>
<protein>
    <submittedName>
        <fullName evidence="2">Transmembrane protein</fullName>
    </submittedName>
</protein>